<evidence type="ECO:0000313" key="9">
    <source>
        <dbReference type="EMBL" id="PAX60387.1"/>
    </source>
</evidence>
<keyword evidence="2 7" id="KW-0813">Transport</keyword>
<evidence type="ECO:0000313" key="10">
    <source>
        <dbReference type="Proteomes" id="UP000218238"/>
    </source>
</evidence>
<feature type="transmembrane region" description="Helical" evidence="7">
    <location>
        <begin position="273"/>
        <end position="295"/>
    </location>
</feature>
<feature type="transmembrane region" description="Helical" evidence="7">
    <location>
        <begin position="221"/>
        <end position="238"/>
    </location>
</feature>
<feature type="transmembrane region" description="Helical" evidence="7">
    <location>
        <begin position="47"/>
        <end position="66"/>
    </location>
</feature>
<gene>
    <name evidence="9" type="ORF">CK510_02140</name>
</gene>
<dbReference type="SUPFAM" id="SSF161098">
    <property type="entry name" value="MetI-like"/>
    <property type="match status" value="1"/>
</dbReference>
<dbReference type="GO" id="GO:0005886">
    <property type="term" value="C:plasma membrane"/>
    <property type="evidence" value="ECO:0007669"/>
    <property type="project" value="UniProtKB-SubCell"/>
</dbReference>
<dbReference type="InterPro" id="IPR035277">
    <property type="entry name" value="MalF_N"/>
</dbReference>
<name>A0A2A2TPP4_9CYAN</name>
<keyword evidence="3" id="KW-1003">Cell membrane</keyword>
<evidence type="ECO:0000256" key="6">
    <source>
        <dbReference type="ARBA" id="ARBA00023136"/>
    </source>
</evidence>
<proteinExistence type="inferred from homology"/>
<evidence type="ECO:0000256" key="7">
    <source>
        <dbReference type="RuleBase" id="RU363032"/>
    </source>
</evidence>
<keyword evidence="10" id="KW-1185">Reference proteome</keyword>
<dbReference type="Pfam" id="PF00528">
    <property type="entry name" value="BPD_transp_1"/>
    <property type="match status" value="1"/>
</dbReference>
<dbReference type="InterPro" id="IPR035906">
    <property type="entry name" value="MetI-like_sf"/>
</dbReference>
<dbReference type="RefSeq" id="WP_095720114.1">
    <property type="nucleotide sequence ID" value="NZ_NTFS01000012.1"/>
</dbReference>
<feature type="transmembrane region" description="Helical" evidence="7">
    <location>
        <begin position="23"/>
        <end position="42"/>
    </location>
</feature>
<dbReference type="Gene3D" id="1.10.3720.10">
    <property type="entry name" value="MetI-like"/>
    <property type="match status" value="1"/>
</dbReference>
<evidence type="ECO:0000256" key="2">
    <source>
        <dbReference type="ARBA" id="ARBA00022448"/>
    </source>
</evidence>
<evidence type="ECO:0000256" key="1">
    <source>
        <dbReference type="ARBA" id="ARBA00004651"/>
    </source>
</evidence>
<dbReference type="OrthoDB" id="9809173at2"/>
<dbReference type="GO" id="GO:0055085">
    <property type="term" value="P:transmembrane transport"/>
    <property type="evidence" value="ECO:0007669"/>
    <property type="project" value="InterPro"/>
</dbReference>
<dbReference type="Gene3D" id="1.20.58.370">
    <property type="entry name" value="MalF N-terminal region-like"/>
    <property type="match status" value="1"/>
</dbReference>
<reference evidence="9 10" key="1">
    <citation type="submission" date="2017-08" db="EMBL/GenBank/DDBJ databases">
        <title>Draft genome sequence of filamentous cyanobacterium Calothrix elsteri CCALA 953.</title>
        <authorList>
            <person name="Gagunashvili A.N."/>
            <person name="Elster J."/>
            <person name="Andresson O.S."/>
        </authorList>
    </citation>
    <scope>NUCLEOTIDE SEQUENCE [LARGE SCALE GENOMIC DNA]</scope>
    <source>
        <strain evidence="9 10">CCALA 953</strain>
    </source>
</reference>
<organism evidence="9 10">
    <name type="scientific">Brunnivagina elsteri CCALA 953</name>
    <dbReference type="NCBI Taxonomy" id="987040"/>
    <lineage>
        <taxon>Bacteria</taxon>
        <taxon>Bacillati</taxon>
        <taxon>Cyanobacteriota</taxon>
        <taxon>Cyanophyceae</taxon>
        <taxon>Nostocales</taxon>
        <taxon>Calotrichaceae</taxon>
        <taxon>Brunnivagina</taxon>
    </lineage>
</organism>
<feature type="transmembrane region" description="Helical" evidence="7">
    <location>
        <begin position="153"/>
        <end position="178"/>
    </location>
</feature>
<dbReference type="InterPro" id="IPR051393">
    <property type="entry name" value="ABC_transporter_permease"/>
</dbReference>
<protein>
    <submittedName>
        <fullName evidence="9">Sugar ABC transporter permease</fullName>
    </submittedName>
</protein>
<comment type="subcellular location">
    <subcellularLocation>
        <location evidence="1 7">Cell membrane</location>
        <topology evidence="1 7">Multi-pass membrane protein</topology>
    </subcellularLocation>
</comment>
<dbReference type="InterPro" id="IPR000515">
    <property type="entry name" value="MetI-like"/>
</dbReference>
<feature type="transmembrane region" description="Helical" evidence="7">
    <location>
        <begin position="86"/>
        <end position="108"/>
    </location>
</feature>
<feature type="transmembrane region" description="Helical" evidence="7">
    <location>
        <begin position="120"/>
        <end position="141"/>
    </location>
</feature>
<evidence type="ECO:0000256" key="4">
    <source>
        <dbReference type="ARBA" id="ARBA00022692"/>
    </source>
</evidence>
<dbReference type="PROSITE" id="PS50928">
    <property type="entry name" value="ABC_TM1"/>
    <property type="match status" value="1"/>
</dbReference>
<keyword evidence="4 7" id="KW-0812">Transmembrane</keyword>
<sequence length="302" mass="34049">MDTNYTTNTHRNNQSHILDNDTLAAWIFLSPALILLGLFIIFPIIYLFILSFTTGSFTSAGTYWVGLKNYARLILNPDFWQVIGNTFYFTFFTVIPSLIIPLGLAVLLNKNIPMRGILRTTYFLPSIVSLVAAGLGFRWIFQTDGPINSFLNMFGIVPISWLGDTFWAMPVLIILSIWKQLGFNMVVFLAGLQTIPSSRYEAAELDGAKPWQQFWHITLPGLRPTLVFVIVTTIIFTLRSFEQVYVMTGGGPLNSTNLLVFYVYQEAFAQFDFGYAAAAATVLLGITLVLVYLQLRTWTEDS</sequence>
<evidence type="ECO:0000256" key="3">
    <source>
        <dbReference type="ARBA" id="ARBA00022475"/>
    </source>
</evidence>
<keyword evidence="5 7" id="KW-1133">Transmembrane helix</keyword>
<comment type="similarity">
    <text evidence="7">Belongs to the binding-protein-dependent transport system permease family.</text>
</comment>
<evidence type="ECO:0000256" key="5">
    <source>
        <dbReference type="ARBA" id="ARBA00022989"/>
    </source>
</evidence>
<comment type="caution">
    <text evidence="9">The sequence shown here is derived from an EMBL/GenBank/DDBJ whole genome shotgun (WGS) entry which is preliminary data.</text>
</comment>
<dbReference type="CDD" id="cd06261">
    <property type="entry name" value="TM_PBP2"/>
    <property type="match status" value="1"/>
</dbReference>
<keyword evidence="6 7" id="KW-0472">Membrane</keyword>
<dbReference type="PANTHER" id="PTHR30193:SF37">
    <property type="entry name" value="INNER MEMBRANE ABC TRANSPORTER PERMEASE PROTEIN YCJO"/>
    <property type="match status" value="1"/>
</dbReference>
<dbReference type="PANTHER" id="PTHR30193">
    <property type="entry name" value="ABC TRANSPORTER PERMEASE PROTEIN"/>
    <property type="match status" value="1"/>
</dbReference>
<evidence type="ECO:0000259" key="8">
    <source>
        <dbReference type="PROSITE" id="PS50928"/>
    </source>
</evidence>
<dbReference type="AlphaFoldDB" id="A0A2A2TPP4"/>
<accession>A0A2A2TPP4</accession>
<dbReference type="Proteomes" id="UP000218238">
    <property type="component" value="Unassembled WGS sequence"/>
</dbReference>
<feature type="domain" description="ABC transmembrane type-1" evidence="8">
    <location>
        <begin position="83"/>
        <end position="294"/>
    </location>
</feature>
<dbReference type="EMBL" id="NTFS01000012">
    <property type="protein sequence ID" value="PAX60387.1"/>
    <property type="molecule type" value="Genomic_DNA"/>
</dbReference>
<dbReference type="SUPFAM" id="SSF160964">
    <property type="entry name" value="MalF N-terminal region-like"/>
    <property type="match status" value="1"/>
</dbReference>